<dbReference type="AlphaFoldDB" id="D7B4R8"/>
<dbReference type="STRING" id="446468.Ndas_1679"/>
<dbReference type="Proteomes" id="UP000002219">
    <property type="component" value="Chromosome 1"/>
</dbReference>
<dbReference type="KEGG" id="nda:Ndas_1679"/>
<feature type="region of interest" description="Disordered" evidence="1">
    <location>
        <begin position="238"/>
        <end position="270"/>
    </location>
</feature>
<proteinExistence type="predicted"/>
<dbReference type="OrthoDB" id="3430507at2"/>
<feature type="transmembrane region" description="Helical" evidence="2">
    <location>
        <begin position="154"/>
        <end position="178"/>
    </location>
</feature>
<protein>
    <recommendedName>
        <fullName evidence="5">ABC transporter permease</fullName>
    </recommendedName>
</protein>
<feature type="transmembrane region" description="Helical" evidence="2">
    <location>
        <begin position="414"/>
        <end position="437"/>
    </location>
</feature>
<dbReference type="InterPro" id="IPR056926">
    <property type="entry name" value="FLQE3_permease"/>
</dbReference>
<feature type="transmembrane region" description="Helical" evidence="2">
    <location>
        <begin position="123"/>
        <end position="147"/>
    </location>
</feature>
<gene>
    <name evidence="3" type="ordered locus">Ndas_1679</name>
</gene>
<feature type="transmembrane region" description="Helical" evidence="2">
    <location>
        <begin position="90"/>
        <end position="111"/>
    </location>
</feature>
<feature type="transmembrane region" description="Helical" evidence="2">
    <location>
        <begin position="449"/>
        <end position="471"/>
    </location>
</feature>
<evidence type="ECO:0008006" key="5">
    <source>
        <dbReference type="Google" id="ProtNLM"/>
    </source>
</evidence>
<accession>D7B4R8</accession>
<feature type="transmembrane region" description="Helical" evidence="2">
    <location>
        <begin position="335"/>
        <end position="359"/>
    </location>
</feature>
<feature type="transmembrane region" description="Helical" evidence="2">
    <location>
        <begin position="380"/>
        <end position="402"/>
    </location>
</feature>
<feature type="transmembrane region" description="Helical" evidence="2">
    <location>
        <begin position="20"/>
        <end position="40"/>
    </location>
</feature>
<feature type="transmembrane region" description="Helical" evidence="2">
    <location>
        <begin position="46"/>
        <end position="69"/>
    </location>
</feature>
<dbReference type="HOGENOM" id="CLU_521604_0_0_11"/>
<evidence type="ECO:0000256" key="1">
    <source>
        <dbReference type="SAM" id="MobiDB-lite"/>
    </source>
</evidence>
<dbReference type="Pfam" id="PF24686">
    <property type="entry name" value="FLQE3_permease"/>
    <property type="match status" value="1"/>
</dbReference>
<keyword evidence="2" id="KW-1133">Transmembrane helix</keyword>
<feature type="transmembrane region" description="Helical" evidence="2">
    <location>
        <begin position="491"/>
        <end position="512"/>
    </location>
</feature>
<dbReference type="EMBL" id="CP002040">
    <property type="protein sequence ID" value="ADH67108.1"/>
    <property type="molecule type" value="Genomic_DNA"/>
</dbReference>
<evidence type="ECO:0000256" key="2">
    <source>
        <dbReference type="SAM" id="Phobius"/>
    </source>
</evidence>
<keyword evidence="4" id="KW-1185">Reference proteome</keyword>
<feature type="transmembrane region" description="Helical" evidence="2">
    <location>
        <begin position="209"/>
        <end position="233"/>
    </location>
</feature>
<organism evidence="3 4">
    <name type="scientific">Nocardiopsis dassonvillei (strain ATCC 23218 / DSM 43111 / CIP 107115 / JCM 7437 / KCTC 9190 / NBRC 14626 / NCTC 10488 / NRRL B-5397 / IMRU 509)</name>
    <name type="common">Actinomadura dassonvillei</name>
    <dbReference type="NCBI Taxonomy" id="446468"/>
    <lineage>
        <taxon>Bacteria</taxon>
        <taxon>Bacillati</taxon>
        <taxon>Actinomycetota</taxon>
        <taxon>Actinomycetes</taxon>
        <taxon>Streptosporangiales</taxon>
        <taxon>Nocardiopsidaceae</taxon>
        <taxon>Nocardiopsis</taxon>
    </lineage>
</organism>
<dbReference type="RefSeq" id="WP_013152715.1">
    <property type="nucleotide sequence ID" value="NC_014210.1"/>
</dbReference>
<sequence>MNRLLAATALESRVGLRYGVVPVAAALGAVWTLVLLAVPAEAAGTVASYLLFLDTAGFGALFAAALLLFERTEGTRSALTVTPLRAGEGVAARLAVLTALTLLIAVPMLAAALRGRFADLAQALPPVLGGVALTCLLLLTVCLAVGARSRDLSGFLLAAPLTVAPLVLVPLVHVSGILEHPLLYAVPTTAGADLIRLGAAPGSPDAAPAALVAGTVYAVAWAATGVVAASRAVGRGAAPAPRRHANGRGAGGPARPVTGPVHPRPGPARPVSGRGGLPVIVRFARVDLFGTGRDPLLPLMLGAPVLLALVIRFAFPAASEFVLGSYGFDLAPHTPVVLAALVLLHVPMMFGVVGGLRAVEDSDENVLLVLRASPVSVPAYLGYRTVLVTVLSLAGLAAALPLSGLMISGWTAPVAVALVLAALQAPLLTASMTALSANKVEALVVVKGIGALLALTPVAAWVLPAPWNLLLLPLPPSWPALALPGYDAGPLGPWLCLAGGVLVSAAALALLLRRTVRRIEGA</sequence>
<evidence type="ECO:0000313" key="4">
    <source>
        <dbReference type="Proteomes" id="UP000002219"/>
    </source>
</evidence>
<reference evidence="3 4" key="1">
    <citation type="journal article" date="2010" name="Stand. Genomic Sci.">
        <title>Complete genome sequence of Nocardiopsis dassonvillei type strain (IMRU 509).</title>
        <authorList>
            <person name="Sun H."/>
            <person name="Lapidus A."/>
            <person name="Nolan M."/>
            <person name="Lucas S."/>
            <person name="Del Rio T.G."/>
            <person name="Tice H."/>
            <person name="Cheng J.F."/>
            <person name="Tapia R."/>
            <person name="Han C."/>
            <person name="Goodwin L."/>
            <person name="Pitluck S."/>
            <person name="Pagani I."/>
            <person name="Ivanova N."/>
            <person name="Mavromatis K."/>
            <person name="Mikhailova N."/>
            <person name="Pati A."/>
            <person name="Chen A."/>
            <person name="Palaniappan K."/>
            <person name="Land M."/>
            <person name="Hauser L."/>
            <person name="Chang Y.J."/>
            <person name="Jeffries C.D."/>
            <person name="Djao O.D."/>
            <person name="Rohde M."/>
            <person name="Sikorski J."/>
            <person name="Goker M."/>
            <person name="Woyke T."/>
            <person name="Bristow J."/>
            <person name="Eisen J.A."/>
            <person name="Markowitz V."/>
            <person name="Hugenholtz P."/>
            <person name="Kyrpides N.C."/>
            <person name="Klenk H.P."/>
        </authorList>
    </citation>
    <scope>NUCLEOTIDE SEQUENCE [LARGE SCALE GENOMIC DNA]</scope>
    <source>
        <strain evidence="4">ATCC 23218 / DSM 43111 / CIP 107115 / JCM 7437 / KCTC 9190 / NBRC 14626 / NCTC 10488 / NRRL B-5397 / IMRU 509</strain>
    </source>
</reference>
<name>D7B4R8_NOCDD</name>
<dbReference type="GeneID" id="91484281"/>
<keyword evidence="2" id="KW-0812">Transmembrane</keyword>
<keyword evidence="2" id="KW-0472">Membrane</keyword>
<feature type="transmembrane region" description="Helical" evidence="2">
    <location>
        <begin position="296"/>
        <end position="315"/>
    </location>
</feature>
<evidence type="ECO:0000313" key="3">
    <source>
        <dbReference type="EMBL" id="ADH67108.1"/>
    </source>
</evidence>
<dbReference type="eggNOG" id="COG1668">
    <property type="taxonomic scope" value="Bacteria"/>
</dbReference>